<dbReference type="PROSITE" id="PS51257">
    <property type="entry name" value="PROKAR_LIPOPROTEIN"/>
    <property type="match status" value="1"/>
</dbReference>
<evidence type="ECO:0000313" key="3">
    <source>
        <dbReference type="Proteomes" id="UP001576784"/>
    </source>
</evidence>
<dbReference type="EMBL" id="JBHFNR010000101">
    <property type="protein sequence ID" value="MFB2894161.1"/>
    <property type="molecule type" value="Genomic_DNA"/>
</dbReference>
<gene>
    <name evidence="2" type="ORF">ACE1CI_14720</name>
</gene>
<feature type="non-terminal residue" evidence="2">
    <location>
        <position position="126"/>
    </location>
</feature>
<dbReference type="Gene3D" id="1.25.40.10">
    <property type="entry name" value="Tetratricopeptide repeat domain"/>
    <property type="match status" value="1"/>
</dbReference>
<keyword evidence="3" id="KW-1185">Reference proteome</keyword>
<evidence type="ECO:0000313" key="2">
    <source>
        <dbReference type="EMBL" id="MFB2894161.1"/>
    </source>
</evidence>
<keyword evidence="1" id="KW-1133">Transmembrane helix</keyword>
<organism evidence="2 3">
    <name type="scientific">Floridaenema flaviceps BLCC-F50</name>
    <dbReference type="NCBI Taxonomy" id="3153642"/>
    <lineage>
        <taxon>Bacteria</taxon>
        <taxon>Bacillati</taxon>
        <taxon>Cyanobacteriota</taxon>
        <taxon>Cyanophyceae</taxon>
        <taxon>Oscillatoriophycideae</taxon>
        <taxon>Aerosakkonematales</taxon>
        <taxon>Aerosakkonemataceae</taxon>
        <taxon>Floridanema</taxon>
        <taxon>Floridanema flaviceps</taxon>
    </lineage>
</organism>
<proteinExistence type="predicted"/>
<name>A0ABV4XR12_9CYAN</name>
<keyword evidence="1" id="KW-0472">Membrane</keyword>
<dbReference type="Proteomes" id="UP001576784">
    <property type="component" value="Unassembled WGS sequence"/>
</dbReference>
<comment type="caution">
    <text evidence="2">The sequence shown here is derived from an EMBL/GenBank/DDBJ whole genome shotgun (WGS) entry which is preliminary data.</text>
</comment>
<dbReference type="Pfam" id="PF13424">
    <property type="entry name" value="TPR_12"/>
    <property type="match status" value="1"/>
</dbReference>
<protein>
    <submittedName>
        <fullName evidence="2">Tetratricopeptide repeat protein</fullName>
    </submittedName>
</protein>
<dbReference type="SUPFAM" id="SSF48452">
    <property type="entry name" value="TPR-like"/>
    <property type="match status" value="1"/>
</dbReference>
<reference evidence="2 3" key="1">
    <citation type="submission" date="2024-09" db="EMBL/GenBank/DDBJ databases">
        <title>Floridaenema gen nov. (Aerosakkonemataceae, Aerosakkonematales ord. nov., Cyanobacteria) from benthic tropical and subtropical fresh waters, with the description of four new species.</title>
        <authorList>
            <person name="Moretto J.A."/>
            <person name="Berthold D.E."/>
            <person name="Lefler F.W."/>
            <person name="Huang I.-S."/>
            <person name="Laughinghouse H. IV."/>
        </authorList>
    </citation>
    <scope>NUCLEOTIDE SEQUENCE [LARGE SCALE GENOMIC DNA]</scope>
    <source>
        <strain evidence="2 3">BLCC-F50</strain>
    </source>
</reference>
<dbReference type="RefSeq" id="WP_413263811.1">
    <property type="nucleotide sequence ID" value="NZ_JBHFNR010000101.1"/>
</dbReference>
<feature type="transmembrane region" description="Helical" evidence="1">
    <location>
        <begin position="21"/>
        <end position="41"/>
    </location>
</feature>
<accession>A0ABV4XR12</accession>
<evidence type="ECO:0000256" key="1">
    <source>
        <dbReference type="SAM" id="Phobius"/>
    </source>
</evidence>
<dbReference type="InterPro" id="IPR011990">
    <property type="entry name" value="TPR-like_helical_dom_sf"/>
</dbReference>
<sequence>MKNIFKFFRKMGWHRRQSIKVILAFLVAFFIACGLIQIPAFPQFIQSQANPQVLIEQSRKLYDVGNFTEAVTVLQEAVEAFRAKGDRLGEAIALSNLSLTFKQLGQLEKAYSYITESLKLLTNSEL</sequence>
<keyword evidence="1" id="KW-0812">Transmembrane</keyword>